<dbReference type="InterPro" id="IPR000045">
    <property type="entry name" value="Prepilin_IV_endopep_pep"/>
</dbReference>
<feature type="domain" description="Prepilin peptidase A24 N-terminal" evidence="12">
    <location>
        <begin position="10"/>
        <end position="92"/>
    </location>
</feature>
<evidence type="ECO:0000256" key="7">
    <source>
        <dbReference type="ARBA" id="ARBA00023136"/>
    </source>
</evidence>
<keyword evidence="5 9" id="KW-0812">Transmembrane</keyword>
<dbReference type="Proteomes" id="UP000237755">
    <property type="component" value="Unassembled WGS sequence"/>
</dbReference>
<evidence type="ECO:0000256" key="3">
    <source>
        <dbReference type="ARBA" id="ARBA00022475"/>
    </source>
</evidence>
<comment type="caution">
    <text evidence="13">The sequence shown here is derived from an EMBL/GenBank/DDBJ whole genome shotgun (WGS) entry which is preliminary data.</text>
</comment>
<feature type="domain" description="Prepilin type IV endopeptidase peptidase" evidence="11">
    <location>
        <begin position="124"/>
        <end position="235"/>
    </location>
</feature>
<dbReference type="InterPro" id="IPR010627">
    <property type="entry name" value="Prepilin_pept_A24_N"/>
</dbReference>
<dbReference type="InterPro" id="IPR050882">
    <property type="entry name" value="Prepilin_peptidase/N-MTase"/>
</dbReference>
<protein>
    <recommendedName>
        <fullName evidence="9">Prepilin leader peptidase/N-methyltransferase</fullName>
        <ecNumber evidence="9">2.1.1.-</ecNumber>
        <ecNumber evidence="9">3.4.23.43</ecNumber>
    </recommendedName>
</protein>
<dbReference type="Pfam" id="PF06750">
    <property type="entry name" value="A24_N_bact"/>
    <property type="match status" value="1"/>
</dbReference>
<keyword evidence="4" id="KW-0997">Cell inner membrane</keyword>
<dbReference type="PANTHER" id="PTHR30487">
    <property type="entry name" value="TYPE 4 PREPILIN-LIKE PROTEINS LEADER PEPTIDE-PROCESSING ENZYME"/>
    <property type="match status" value="1"/>
</dbReference>
<dbReference type="Pfam" id="PF01478">
    <property type="entry name" value="Peptidase_A24"/>
    <property type="match status" value="1"/>
</dbReference>
<keyword evidence="7 10" id="KW-0472">Membrane</keyword>
<organism evidence="13 14">
    <name type="scientific">Microterricola pindariensis</name>
    <dbReference type="NCBI Taxonomy" id="478010"/>
    <lineage>
        <taxon>Bacteria</taxon>
        <taxon>Bacillati</taxon>
        <taxon>Actinomycetota</taxon>
        <taxon>Actinomycetes</taxon>
        <taxon>Micrococcales</taxon>
        <taxon>Microbacteriaceae</taxon>
        <taxon>Microterricola</taxon>
    </lineage>
</organism>
<evidence type="ECO:0000256" key="2">
    <source>
        <dbReference type="ARBA" id="ARBA00005801"/>
    </source>
</evidence>
<dbReference type="EC" id="3.4.23.43" evidence="9"/>
<keyword evidence="9" id="KW-0808">Transferase</keyword>
<keyword evidence="3" id="KW-1003">Cell membrane</keyword>
<feature type="transmembrane region" description="Helical" evidence="10">
    <location>
        <begin position="83"/>
        <end position="103"/>
    </location>
</feature>
<evidence type="ECO:0000259" key="11">
    <source>
        <dbReference type="Pfam" id="PF01478"/>
    </source>
</evidence>
<gene>
    <name evidence="13" type="ORF">GY24_02815</name>
</gene>
<evidence type="ECO:0000256" key="10">
    <source>
        <dbReference type="SAM" id="Phobius"/>
    </source>
</evidence>
<evidence type="ECO:0000313" key="13">
    <source>
        <dbReference type="EMBL" id="PPL20053.1"/>
    </source>
</evidence>
<evidence type="ECO:0000256" key="4">
    <source>
        <dbReference type="ARBA" id="ARBA00022519"/>
    </source>
</evidence>
<feature type="transmembrane region" description="Helical" evidence="10">
    <location>
        <begin position="213"/>
        <end position="239"/>
    </location>
</feature>
<evidence type="ECO:0000313" key="14">
    <source>
        <dbReference type="Proteomes" id="UP000237755"/>
    </source>
</evidence>
<dbReference type="EMBL" id="MPZN01000005">
    <property type="protein sequence ID" value="PPL20053.1"/>
    <property type="molecule type" value="Genomic_DNA"/>
</dbReference>
<keyword evidence="9" id="KW-0489">Methyltransferase</keyword>
<accession>A0ABX5AYQ6</accession>
<reference evidence="13 14" key="1">
    <citation type="journal article" date="2008" name="Int. J. Syst. Evol. Microbiol.">
        <title>Leifsonia pindariensis sp. nov., isolated from the Pindari glacier of the Indian Himalayas, and emended description of the genus Leifsonia.</title>
        <authorList>
            <person name="Reddy G.S."/>
            <person name="Prabagaran S.R."/>
            <person name="Shivaji S."/>
        </authorList>
    </citation>
    <scope>NUCLEOTIDE SEQUENCE [LARGE SCALE GENOMIC DNA]</scope>
    <source>
        <strain evidence="13 14">PON 10</strain>
    </source>
</reference>
<feature type="transmembrane region" description="Helical" evidence="10">
    <location>
        <begin position="141"/>
        <end position="159"/>
    </location>
</feature>
<dbReference type="InterPro" id="IPR014032">
    <property type="entry name" value="Peptidase_A24A_bac"/>
</dbReference>
<evidence type="ECO:0000256" key="6">
    <source>
        <dbReference type="ARBA" id="ARBA00022989"/>
    </source>
</evidence>
<keyword evidence="6 10" id="KW-1133">Transmembrane helix</keyword>
<dbReference type="PANTHER" id="PTHR30487:SF0">
    <property type="entry name" value="PREPILIN LEADER PEPTIDASE_N-METHYLTRANSFERASE-RELATED"/>
    <property type="match status" value="1"/>
</dbReference>
<proteinExistence type="inferred from homology"/>
<keyword evidence="14" id="KW-1185">Reference proteome</keyword>
<keyword evidence="9" id="KW-0378">Hydrolase</keyword>
<feature type="transmembrane region" description="Helical" evidence="10">
    <location>
        <begin position="171"/>
        <end position="193"/>
    </location>
</feature>
<dbReference type="PRINTS" id="PR00864">
    <property type="entry name" value="PREPILNPTASE"/>
</dbReference>
<feature type="transmembrane region" description="Helical" evidence="10">
    <location>
        <begin position="251"/>
        <end position="271"/>
    </location>
</feature>
<feature type="transmembrane region" description="Helical" evidence="10">
    <location>
        <begin position="115"/>
        <end position="135"/>
    </location>
</feature>
<comment type="catalytic activity">
    <reaction evidence="9">
        <text>Typically cleaves a -Gly-|-Phe- bond to release an N-terminal, basic peptide of 5-8 residues from type IV prepilin, and then N-methylates the new N-terminal amino group, the methyl donor being S-adenosyl-L-methionine.</text>
        <dbReference type="EC" id="3.4.23.43"/>
    </reaction>
</comment>
<keyword evidence="9" id="KW-0511">Multifunctional enzyme</keyword>
<comment type="subcellular location">
    <subcellularLocation>
        <location evidence="1">Cell inner membrane</location>
        <topology evidence="1">Multi-pass membrane protein</topology>
    </subcellularLocation>
    <subcellularLocation>
        <location evidence="9">Cell membrane</location>
        <topology evidence="9">Multi-pass membrane protein</topology>
    </subcellularLocation>
</comment>
<dbReference type="Gene3D" id="1.20.120.1220">
    <property type="match status" value="1"/>
</dbReference>
<evidence type="ECO:0000256" key="8">
    <source>
        <dbReference type="RuleBase" id="RU003793"/>
    </source>
</evidence>
<evidence type="ECO:0000256" key="1">
    <source>
        <dbReference type="ARBA" id="ARBA00004429"/>
    </source>
</evidence>
<evidence type="ECO:0000259" key="12">
    <source>
        <dbReference type="Pfam" id="PF06750"/>
    </source>
</evidence>
<name>A0ABX5AYQ6_9MICO</name>
<comment type="similarity">
    <text evidence="2 8">Belongs to the peptidase A24 family.</text>
</comment>
<evidence type="ECO:0000256" key="9">
    <source>
        <dbReference type="RuleBase" id="RU003794"/>
    </source>
</evidence>
<evidence type="ECO:0000256" key="5">
    <source>
        <dbReference type="ARBA" id="ARBA00022692"/>
    </source>
</evidence>
<dbReference type="EC" id="2.1.1.-" evidence="9"/>
<keyword evidence="9" id="KW-0645">Protease</keyword>
<sequence>MGALPILVGLFGAFIGSFLNVVVFRVPHKLSVVSPPSACPRCGARIKPWQNIPVLSWLLLRGSCAACRAPISLRYPLVEAGTALFFGVVTWWWVASGAAAPLAELGASSAEIASSLLFLLAFLYLAAITVSLALIDLDHQLLPNSIVLPSYLVAGLLLAESAALTGGYRALLGAAIGGAALFAFYFVLALIAPRGMGMGDVKLAGVLGLYLGYLGWGALIVGGFGAFLIGGLFGVVLIVLRKAGRKSGIPFGPWMLLAAWLGIFFGENLWAGYLSLFGLAS</sequence>
<dbReference type="RefSeq" id="WP_104474263.1">
    <property type="nucleotide sequence ID" value="NZ_MPZN01000005.1"/>
</dbReference>
<feature type="transmembrane region" description="Helical" evidence="10">
    <location>
        <begin position="6"/>
        <end position="24"/>
    </location>
</feature>
<comment type="function">
    <text evidence="9">Plays an essential role in type IV pili and type II pseudopili formation by proteolytically removing the leader sequence from substrate proteins and subsequently monomethylating the alpha-amino group of the newly exposed N-terminal phenylalanine.</text>
</comment>